<dbReference type="STRING" id="521045.Kole_0809"/>
<organism evidence="1 2">
    <name type="scientific">Kosmotoga olearia (strain ATCC BAA-1733 / DSM 21960 / TBF 19.5.1)</name>
    <dbReference type="NCBI Taxonomy" id="521045"/>
    <lineage>
        <taxon>Bacteria</taxon>
        <taxon>Thermotogati</taxon>
        <taxon>Thermotogota</taxon>
        <taxon>Thermotogae</taxon>
        <taxon>Kosmotogales</taxon>
        <taxon>Kosmotogaceae</taxon>
        <taxon>Kosmotoga</taxon>
    </lineage>
</organism>
<dbReference type="eggNOG" id="ENOG502ZEGG">
    <property type="taxonomic scope" value="Bacteria"/>
</dbReference>
<sequence length="123" mass="14380">MNREEIMRILNLIYEKKITPDQGFDLMEELIKVVETKQKMARRLKIEVFNKLKNKTEVNITLPAKLASFASKFMKGKSFKIGSNDLDVDLDIDMDELIKEAMSTGETINVDTDEYRIEIRFEE</sequence>
<dbReference type="RefSeq" id="WP_015868182.1">
    <property type="nucleotide sequence ID" value="NC_012785.1"/>
</dbReference>
<dbReference type="HOGENOM" id="CLU_2046921_0_0_0"/>
<protein>
    <submittedName>
        <fullName evidence="1">Uncharacterized protein</fullName>
    </submittedName>
</protein>
<keyword evidence="2" id="KW-1185">Reference proteome</keyword>
<dbReference type="OrthoDB" id="46110at2"/>
<dbReference type="KEGG" id="kol:Kole_0809"/>
<evidence type="ECO:0000313" key="2">
    <source>
        <dbReference type="Proteomes" id="UP000002382"/>
    </source>
</evidence>
<name>C5CG79_KOSOT</name>
<dbReference type="Proteomes" id="UP000002382">
    <property type="component" value="Chromosome"/>
</dbReference>
<dbReference type="AlphaFoldDB" id="C5CG79"/>
<dbReference type="EMBL" id="CP001634">
    <property type="protein sequence ID" value="ACR79520.1"/>
    <property type="molecule type" value="Genomic_DNA"/>
</dbReference>
<proteinExistence type="predicted"/>
<accession>C5CG79</accession>
<reference evidence="1 2" key="1">
    <citation type="submission" date="2009-06" db="EMBL/GenBank/DDBJ databases">
        <title>Complete sequence of Thermotogales bacterium TBF 19.5.1.</title>
        <authorList>
            <consortium name="US DOE Joint Genome Institute"/>
            <person name="Lucas S."/>
            <person name="Copeland A."/>
            <person name="Lapidus A."/>
            <person name="Glavina del Rio T."/>
            <person name="Tice H."/>
            <person name="Bruce D."/>
            <person name="Goodwin L."/>
            <person name="Pitluck S."/>
            <person name="Chertkov O."/>
            <person name="Brettin T."/>
            <person name="Detter J.C."/>
            <person name="Han C."/>
            <person name="Schmutz J."/>
            <person name="Larimer F."/>
            <person name="Land M."/>
            <person name="Hauser L."/>
            <person name="Kyrpides N."/>
            <person name="Ovchinnikova G."/>
            <person name="Noll K."/>
        </authorList>
    </citation>
    <scope>NUCLEOTIDE SEQUENCE [LARGE SCALE GENOMIC DNA]</scope>
    <source>
        <strain evidence="2">ATCC BAA-1733 / DSM 21960 / TBF 19.5.1</strain>
    </source>
</reference>
<gene>
    <name evidence="1" type="ordered locus">Kole_0809</name>
</gene>
<reference evidence="1 2" key="2">
    <citation type="journal article" date="2011" name="J. Bacteriol.">
        <title>Genome Sequence of Kosmotoga olearia Strain TBF 19.5.1, a Thermophilic Bacterium with a Wide Growth Temperature Range, Isolated from the Troll B Oil Platform in the North Sea.</title>
        <authorList>
            <person name="Swithers K.S."/>
            <person name="Dipippo J.L."/>
            <person name="Bruce D.C."/>
            <person name="Detter C."/>
            <person name="Tapia R."/>
            <person name="Han S."/>
            <person name="Goodwin L.A."/>
            <person name="Han J."/>
            <person name="Woyke T."/>
            <person name="Pitluck S."/>
            <person name="Pennacchio L."/>
            <person name="Nolan M."/>
            <person name="Mikhailova N."/>
            <person name="Land M.L."/>
            <person name="Nesbo C.L."/>
            <person name="Gogarten J.P."/>
            <person name="Noll K.M."/>
        </authorList>
    </citation>
    <scope>NUCLEOTIDE SEQUENCE [LARGE SCALE GENOMIC DNA]</scope>
    <source>
        <strain evidence="2">ATCC BAA-1733 / DSM 21960 / TBF 19.5.1</strain>
    </source>
</reference>
<evidence type="ECO:0000313" key="1">
    <source>
        <dbReference type="EMBL" id="ACR79520.1"/>
    </source>
</evidence>